<gene>
    <name evidence="1" type="ORF">SAE01_12120</name>
</gene>
<dbReference type="EMBL" id="BJYT01000004">
    <property type="protein sequence ID" value="GEO08716.1"/>
    <property type="molecule type" value="Genomic_DNA"/>
</dbReference>
<dbReference type="RefSeq" id="WP_147202785.1">
    <property type="nucleotide sequence ID" value="NZ_BJYT01000004.1"/>
</dbReference>
<protein>
    <submittedName>
        <fullName evidence="1">Uncharacterized protein</fullName>
    </submittedName>
</protein>
<proteinExistence type="predicted"/>
<accession>A0A512B9S1</accession>
<evidence type="ECO:0000313" key="2">
    <source>
        <dbReference type="Proteomes" id="UP000321513"/>
    </source>
</evidence>
<reference evidence="1 2" key="1">
    <citation type="submission" date="2019-07" db="EMBL/GenBank/DDBJ databases">
        <title>Whole genome shotgun sequence of Segetibacter aerophilus NBRC 106135.</title>
        <authorList>
            <person name="Hosoyama A."/>
            <person name="Uohara A."/>
            <person name="Ohji S."/>
            <person name="Ichikawa N."/>
        </authorList>
    </citation>
    <scope>NUCLEOTIDE SEQUENCE [LARGE SCALE GENOMIC DNA]</scope>
    <source>
        <strain evidence="1 2">NBRC 106135</strain>
    </source>
</reference>
<dbReference type="AlphaFoldDB" id="A0A512B9S1"/>
<organism evidence="1 2">
    <name type="scientific">Segetibacter aerophilus</name>
    <dbReference type="NCBI Taxonomy" id="670293"/>
    <lineage>
        <taxon>Bacteria</taxon>
        <taxon>Pseudomonadati</taxon>
        <taxon>Bacteroidota</taxon>
        <taxon>Chitinophagia</taxon>
        <taxon>Chitinophagales</taxon>
        <taxon>Chitinophagaceae</taxon>
        <taxon>Segetibacter</taxon>
    </lineage>
</organism>
<evidence type="ECO:0000313" key="1">
    <source>
        <dbReference type="EMBL" id="GEO08716.1"/>
    </source>
</evidence>
<keyword evidence="2" id="KW-1185">Reference proteome</keyword>
<name>A0A512B9S1_9BACT</name>
<sequence>MQTSPEFFFVKNTKFVVAVAPQKEELENLIPSHAYYQKLNGELVRAEKLDGYYPKSILVPVPKESIYIN</sequence>
<comment type="caution">
    <text evidence="1">The sequence shown here is derived from an EMBL/GenBank/DDBJ whole genome shotgun (WGS) entry which is preliminary data.</text>
</comment>
<dbReference type="Proteomes" id="UP000321513">
    <property type="component" value="Unassembled WGS sequence"/>
</dbReference>